<accession>A0A9D9E407</accession>
<dbReference type="InterPro" id="IPR013783">
    <property type="entry name" value="Ig-like_fold"/>
</dbReference>
<evidence type="ECO:0000256" key="5">
    <source>
        <dbReference type="ARBA" id="ARBA00023273"/>
    </source>
</evidence>
<evidence type="ECO:0000259" key="6">
    <source>
        <dbReference type="Pfam" id="PF22544"/>
    </source>
</evidence>
<dbReference type="Pfam" id="PF22544">
    <property type="entry name" value="HYDIN_VesB_CFA65-like_Ig"/>
    <property type="match status" value="1"/>
</dbReference>
<evidence type="ECO:0000313" key="8">
    <source>
        <dbReference type="Proteomes" id="UP000823636"/>
    </source>
</evidence>
<evidence type="ECO:0000256" key="3">
    <source>
        <dbReference type="ARBA" id="ARBA00022490"/>
    </source>
</evidence>
<evidence type="ECO:0000313" key="7">
    <source>
        <dbReference type="EMBL" id="MBO8438693.1"/>
    </source>
</evidence>
<dbReference type="Gene3D" id="2.60.40.10">
    <property type="entry name" value="Immunoglobulins"/>
    <property type="match status" value="2"/>
</dbReference>
<reference evidence="7" key="1">
    <citation type="submission" date="2020-10" db="EMBL/GenBank/DDBJ databases">
        <authorList>
            <person name="Gilroy R."/>
        </authorList>
    </citation>
    <scope>NUCLEOTIDE SEQUENCE</scope>
    <source>
        <strain evidence="7">G3-4614</strain>
    </source>
</reference>
<name>A0A9D9E407_9BACT</name>
<keyword evidence="5" id="KW-0966">Cell projection</keyword>
<dbReference type="InterPro" id="IPR011467">
    <property type="entry name" value="DUF1573"/>
</dbReference>
<sequence length="370" mass="40029">MACLFFTGIANYAIKRRTVSAVMLSLALQAFGRPAINFIETRHNFGYIAESEKAVSHLFRFTNSGDSALVIYGIVSGCGCTAADYTSDPIAPGDTGTVTVTYIAEGNPGRFVKGVRVKSNAPPGEMLLTVEGTIIRDDKFKAAGYVCNINGLRLTATRIASGNIEQGKTTCHTVKAINGSDIEVAVSFPHIGVKASAKAIPEKIAPGNEAEITVCYETSGMWGEETVSVPITVNNGVESRTDTIVCLANVMEVFDFATEEERLEAPIINVERRALNFGERDRKEKTTGEIKISNTGKRVLNIRKIETSSACISASVRKDRVKSGDTTSLTVTLCPDKLGKTQHLLNERIRIITDDPENPVTQIQITASFR</sequence>
<dbReference type="PANTHER" id="PTHR37833">
    <property type="entry name" value="LIPOPROTEIN-RELATED"/>
    <property type="match status" value="1"/>
</dbReference>
<dbReference type="EMBL" id="JADIMW010000077">
    <property type="protein sequence ID" value="MBO8438693.1"/>
    <property type="molecule type" value="Genomic_DNA"/>
</dbReference>
<evidence type="ECO:0000256" key="2">
    <source>
        <dbReference type="ARBA" id="ARBA00004496"/>
    </source>
</evidence>
<dbReference type="AlphaFoldDB" id="A0A9D9E407"/>
<evidence type="ECO:0000256" key="4">
    <source>
        <dbReference type="ARBA" id="ARBA00023069"/>
    </source>
</evidence>
<dbReference type="PANTHER" id="PTHR37833:SF1">
    <property type="entry name" value="SIGNAL PEPTIDE PROTEIN"/>
    <property type="match status" value="1"/>
</dbReference>
<dbReference type="GO" id="GO:0005737">
    <property type="term" value="C:cytoplasm"/>
    <property type="evidence" value="ECO:0007669"/>
    <property type="project" value="UniProtKB-SubCell"/>
</dbReference>
<comment type="subcellular location">
    <subcellularLocation>
        <location evidence="1">Cell projection</location>
        <location evidence="1">Cilium</location>
    </subcellularLocation>
    <subcellularLocation>
        <location evidence="2">Cytoplasm</location>
    </subcellularLocation>
</comment>
<organism evidence="7 8">
    <name type="scientific">Candidatus Caccoplasma merdipullorum</name>
    <dbReference type="NCBI Taxonomy" id="2840718"/>
    <lineage>
        <taxon>Bacteria</taxon>
        <taxon>Pseudomonadati</taxon>
        <taxon>Bacteroidota</taxon>
        <taxon>Bacteroidia</taxon>
        <taxon>Bacteroidales</taxon>
        <taxon>Bacteroidaceae</taxon>
        <taxon>Bacteroidaceae incertae sedis</taxon>
        <taxon>Candidatus Caccoplasma</taxon>
    </lineage>
</organism>
<keyword evidence="4" id="KW-0969">Cilium</keyword>
<dbReference type="Pfam" id="PF07610">
    <property type="entry name" value="DUF1573"/>
    <property type="match status" value="1"/>
</dbReference>
<comment type="caution">
    <text evidence="7">The sequence shown here is derived from an EMBL/GenBank/DDBJ whole genome shotgun (WGS) entry which is preliminary data.</text>
</comment>
<feature type="domain" description="HYDIN/VesB/CFA65-like Ig-like" evidence="6">
    <location>
        <begin position="266"/>
        <end position="364"/>
    </location>
</feature>
<reference evidence="7" key="2">
    <citation type="journal article" date="2021" name="PeerJ">
        <title>Extensive microbial diversity within the chicken gut microbiome revealed by metagenomics and culture.</title>
        <authorList>
            <person name="Gilroy R."/>
            <person name="Ravi A."/>
            <person name="Getino M."/>
            <person name="Pursley I."/>
            <person name="Horton D.L."/>
            <person name="Alikhan N.F."/>
            <person name="Baker D."/>
            <person name="Gharbi K."/>
            <person name="Hall N."/>
            <person name="Watson M."/>
            <person name="Adriaenssens E.M."/>
            <person name="Foster-Nyarko E."/>
            <person name="Jarju S."/>
            <person name="Secka A."/>
            <person name="Antonio M."/>
            <person name="Oren A."/>
            <person name="Chaudhuri R.R."/>
            <person name="La Ragione R."/>
            <person name="Hildebrand F."/>
            <person name="Pallen M.J."/>
        </authorList>
    </citation>
    <scope>NUCLEOTIDE SEQUENCE</scope>
    <source>
        <strain evidence="7">G3-4614</strain>
    </source>
</reference>
<proteinExistence type="predicted"/>
<gene>
    <name evidence="7" type="ORF">IAC54_07350</name>
</gene>
<dbReference type="InterPro" id="IPR053879">
    <property type="entry name" value="HYDIN_VesB_CFA65-like_Ig"/>
</dbReference>
<protein>
    <submittedName>
        <fullName evidence="7">DUF1573 domain-containing protein</fullName>
    </submittedName>
</protein>
<keyword evidence="3" id="KW-0963">Cytoplasm</keyword>
<dbReference type="Proteomes" id="UP000823636">
    <property type="component" value="Unassembled WGS sequence"/>
</dbReference>
<evidence type="ECO:0000256" key="1">
    <source>
        <dbReference type="ARBA" id="ARBA00004138"/>
    </source>
</evidence>